<organism evidence="1 2">
    <name type="scientific">Citrobacter koseri</name>
    <name type="common">Citrobacter diversus</name>
    <dbReference type="NCBI Taxonomy" id="545"/>
    <lineage>
        <taxon>Bacteria</taxon>
        <taxon>Pseudomonadati</taxon>
        <taxon>Pseudomonadota</taxon>
        <taxon>Gammaproteobacteria</taxon>
        <taxon>Enterobacterales</taxon>
        <taxon>Enterobacteriaceae</taxon>
        <taxon>Citrobacter</taxon>
    </lineage>
</organism>
<dbReference type="EMBL" id="LR134204">
    <property type="protein sequence ID" value="VEB92399.1"/>
    <property type="molecule type" value="Genomic_DNA"/>
</dbReference>
<reference evidence="1 2" key="1">
    <citation type="submission" date="2018-12" db="EMBL/GenBank/DDBJ databases">
        <authorList>
            <consortium name="Pathogen Informatics"/>
        </authorList>
    </citation>
    <scope>NUCLEOTIDE SEQUENCE [LARGE SCALE GENOMIC DNA]</scope>
    <source>
        <strain evidence="1 2">NCTC11075</strain>
    </source>
</reference>
<evidence type="ECO:0000313" key="2">
    <source>
        <dbReference type="Proteomes" id="UP000270272"/>
    </source>
</evidence>
<dbReference type="AlphaFoldDB" id="A0A447UP95"/>
<evidence type="ECO:0000313" key="1">
    <source>
        <dbReference type="EMBL" id="VEB92399.1"/>
    </source>
</evidence>
<dbReference type="Proteomes" id="UP000270272">
    <property type="component" value="Chromosome"/>
</dbReference>
<accession>A0A447UP95</accession>
<sequence length="55" mass="6446">MQPVVEVKHHRNIVSGGFEFYRFDQRVQRNILKMDFGNVNDKRRAFLPGGGEQRA</sequence>
<proteinExistence type="predicted"/>
<name>A0A447UP95_CITKO</name>
<gene>
    <name evidence="1" type="ORF">NCTC11075_03427</name>
</gene>
<protein>
    <submittedName>
        <fullName evidence="1">Uncharacterized protein</fullName>
    </submittedName>
</protein>